<feature type="chain" id="PRO_5037365084" description="Photosystem I reaction center subunit III" evidence="7">
    <location>
        <begin position="21"/>
        <end position="163"/>
    </location>
</feature>
<dbReference type="Gene3D" id="1.10.8.110">
    <property type="entry name" value="Photosystem I PsaF, reaction centre subunit III"/>
    <property type="match status" value="1"/>
</dbReference>
<dbReference type="AlphaFoldDB" id="A0A928VT99"/>
<comment type="similarity">
    <text evidence="1 6">Belongs to the PsaF family.</text>
</comment>
<name>A0A928VT99_9CYAN</name>
<accession>A0A928VT99</accession>
<dbReference type="GO" id="GO:0031676">
    <property type="term" value="C:plasma membrane-derived thylakoid membrane"/>
    <property type="evidence" value="ECO:0007669"/>
    <property type="project" value="UniProtKB-SubCell"/>
</dbReference>
<keyword evidence="6" id="KW-0793">Thylakoid</keyword>
<comment type="function">
    <text evidence="6">Participates in efficiency of electron transfer from plastocyanin to P700 (or cytochrome c553 in algae and cyanobacteria). This plastocyanin-docking protein contributes to the specific association of plastocyanin to PSI.</text>
</comment>
<reference evidence="8" key="1">
    <citation type="submission" date="2020-10" db="EMBL/GenBank/DDBJ databases">
        <authorList>
            <person name="Castelo-Branco R."/>
            <person name="Eusebio N."/>
            <person name="Adriana R."/>
            <person name="Vieira A."/>
            <person name="Brugerolle De Fraissinette N."/>
            <person name="Rezende De Castro R."/>
            <person name="Schneider M.P."/>
            <person name="Vasconcelos V."/>
            <person name="Leao P.N."/>
        </authorList>
    </citation>
    <scope>NUCLEOTIDE SEQUENCE</scope>
    <source>
        <strain evidence="8">LEGE 11480</strain>
    </source>
</reference>
<dbReference type="EMBL" id="JADEXQ010000115">
    <property type="protein sequence ID" value="MBE9032636.1"/>
    <property type="molecule type" value="Genomic_DNA"/>
</dbReference>
<evidence type="ECO:0000256" key="1">
    <source>
        <dbReference type="ARBA" id="ARBA00008386"/>
    </source>
</evidence>
<evidence type="ECO:0000256" key="4">
    <source>
        <dbReference type="ARBA" id="ARBA00022836"/>
    </source>
</evidence>
<comment type="caution">
    <text evidence="8">The sequence shown here is derived from an EMBL/GenBank/DDBJ whole genome shotgun (WGS) entry which is preliminary data.</text>
</comment>
<sequence length="163" mass="17778">MRRLLALVFSVMLWFGFVSADPAHALYDNLKPCKDVPAFMNRASTSQGGDVANRIDFYANKANLLCGEEGLPHLIIDNPAHAGEFIIPGVMFLYIAGWIGWVGRAYLQAIKKSGKAEEQEIIINVPLAVGCMLTGFAWPLAAFGEFSSGKMLANDEDVTVSPR</sequence>
<protein>
    <recommendedName>
        <fullName evidence="2 6">Photosystem I reaction center subunit III</fullName>
    </recommendedName>
    <alternativeName>
        <fullName evidence="5 6">PSI-F</fullName>
    </alternativeName>
</protein>
<feature type="signal peptide" evidence="7">
    <location>
        <begin position="1"/>
        <end position="20"/>
    </location>
</feature>
<dbReference type="PANTHER" id="PTHR34939:SF1">
    <property type="entry name" value="PHOTOSYSTEM I REACTION CENTER SUBUNIT III, CHLOROPLASTIC"/>
    <property type="match status" value="1"/>
</dbReference>
<evidence type="ECO:0000256" key="6">
    <source>
        <dbReference type="RuleBase" id="RU368107"/>
    </source>
</evidence>
<organism evidence="8 9">
    <name type="scientific">Romeriopsis navalis LEGE 11480</name>
    <dbReference type="NCBI Taxonomy" id="2777977"/>
    <lineage>
        <taxon>Bacteria</taxon>
        <taxon>Bacillati</taxon>
        <taxon>Cyanobacteriota</taxon>
        <taxon>Cyanophyceae</taxon>
        <taxon>Leptolyngbyales</taxon>
        <taxon>Leptolyngbyaceae</taxon>
        <taxon>Romeriopsis</taxon>
        <taxon>Romeriopsis navalis</taxon>
    </lineage>
</organism>
<evidence type="ECO:0000256" key="3">
    <source>
        <dbReference type="ARBA" id="ARBA00022531"/>
    </source>
</evidence>
<gene>
    <name evidence="8" type="ORF">IQ266_23135</name>
</gene>
<dbReference type="PANTHER" id="PTHR34939">
    <property type="entry name" value="PHOTOSYSTEM I REACTION CENTER SUBUNIT III, CHLOROPLASTIC"/>
    <property type="match status" value="1"/>
</dbReference>
<evidence type="ECO:0000256" key="5">
    <source>
        <dbReference type="ARBA" id="ARBA00033433"/>
    </source>
</evidence>
<evidence type="ECO:0000313" key="9">
    <source>
        <dbReference type="Proteomes" id="UP000625316"/>
    </source>
</evidence>
<feature type="transmembrane region" description="Helical" evidence="6">
    <location>
        <begin position="121"/>
        <end position="141"/>
    </location>
</feature>
<keyword evidence="3 6" id="KW-0602">Photosynthesis</keyword>
<dbReference type="RefSeq" id="WP_264327456.1">
    <property type="nucleotide sequence ID" value="NZ_JADEXQ010000115.1"/>
</dbReference>
<dbReference type="Pfam" id="PF02507">
    <property type="entry name" value="PSI_PsaF"/>
    <property type="match status" value="1"/>
</dbReference>
<evidence type="ECO:0000256" key="2">
    <source>
        <dbReference type="ARBA" id="ARBA00016492"/>
    </source>
</evidence>
<keyword evidence="6" id="KW-0812">Transmembrane</keyword>
<dbReference type="InterPro" id="IPR036577">
    <property type="entry name" value="PSI_PsaF_sf"/>
</dbReference>
<dbReference type="Proteomes" id="UP000625316">
    <property type="component" value="Unassembled WGS sequence"/>
</dbReference>
<keyword evidence="6" id="KW-1133">Transmembrane helix</keyword>
<evidence type="ECO:0000256" key="7">
    <source>
        <dbReference type="SAM" id="SignalP"/>
    </source>
</evidence>
<dbReference type="GO" id="GO:0009538">
    <property type="term" value="C:photosystem I reaction center"/>
    <property type="evidence" value="ECO:0007669"/>
    <property type="project" value="UniProtKB-UniRule"/>
</dbReference>
<evidence type="ECO:0000313" key="8">
    <source>
        <dbReference type="EMBL" id="MBE9032636.1"/>
    </source>
</evidence>
<dbReference type="InterPro" id="IPR003666">
    <property type="entry name" value="PSI_PsaF"/>
</dbReference>
<comment type="subcellular location">
    <subcellularLocation>
        <location evidence="6">Cellular thylakoid membrane</location>
    </subcellularLocation>
</comment>
<keyword evidence="6 7" id="KW-0732">Signal</keyword>
<keyword evidence="4 6" id="KW-0603">Photosystem I</keyword>
<proteinExistence type="inferred from homology"/>
<keyword evidence="9" id="KW-1185">Reference proteome</keyword>
<feature type="transmembrane region" description="Helical" evidence="6">
    <location>
        <begin position="85"/>
        <end position="109"/>
    </location>
</feature>
<keyword evidence="6" id="KW-0472">Membrane</keyword>
<dbReference type="SUPFAM" id="SSF81536">
    <property type="entry name" value="Subunit III of photosystem I reaction centre, PsaF"/>
    <property type="match status" value="1"/>
</dbReference>
<dbReference type="GO" id="GO:0015979">
    <property type="term" value="P:photosynthesis"/>
    <property type="evidence" value="ECO:0007669"/>
    <property type="project" value="UniProtKB-UniRule"/>
</dbReference>